<accession>A0ABR8GPA6</accession>
<name>A0ABR8GPA6_9CYAN</name>
<evidence type="ECO:0000313" key="3">
    <source>
        <dbReference type="Proteomes" id="UP000660380"/>
    </source>
</evidence>
<proteinExistence type="predicted"/>
<dbReference type="EMBL" id="JACJTA010000018">
    <property type="protein sequence ID" value="MBD2605024.1"/>
    <property type="molecule type" value="Genomic_DNA"/>
</dbReference>
<evidence type="ECO:0000313" key="2">
    <source>
        <dbReference type="EMBL" id="MBD2605024.1"/>
    </source>
</evidence>
<dbReference type="Proteomes" id="UP000660380">
    <property type="component" value="Unassembled WGS sequence"/>
</dbReference>
<keyword evidence="3" id="KW-1185">Reference proteome</keyword>
<sequence>MKGDSQTPTHEWLDLAAALLIHYSFDLSGYSASELVNRWQTQYPVNWLHLAVIEALYQGRYKAFSVQQLLTFWQRRGQAIFHFNMEFERLICSKFPESLTSLTSPFLSENKENTPELPPTANSLTHNSATAASVNTGYSSRNNTQPIEVMSQEKPILHHQTRESTETEKVLPSSTTGVSKYSLGRQHYALSLIRTADRHLVSQTSSLNQQPLCLPAANHPPIGQFTPEKSDRSELFTSKLKAMSSEKSLRRYTQKEMEG</sequence>
<comment type="caution">
    <text evidence="2">The sequence shown here is derived from an EMBL/GenBank/DDBJ whole genome shotgun (WGS) entry which is preliminary data.</text>
</comment>
<gene>
    <name evidence="2" type="ORF">H6G81_10905</name>
</gene>
<protein>
    <submittedName>
        <fullName evidence="2">Uncharacterized protein</fullName>
    </submittedName>
</protein>
<feature type="region of interest" description="Disordered" evidence="1">
    <location>
        <begin position="106"/>
        <end position="125"/>
    </location>
</feature>
<dbReference type="RefSeq" id="WP_051503079.1">
    <property type="nucleotide sequence ID" value="NZ_JACJTA010000018.1"/>
</dbReference>
<reference evidence="2 3" key="1">
    <citation type="journal article" date="2020" name="ISME J.">
        <title>Comparative genomics reveals insights into cyanobacterial evolution and habitat adaptation.</title>
        <authorList>
            <person name="Chen M.Y."/>
            <person name="Teng W.K."/>
            <person name="Zhao L."/>
            <person name="Hu C.X."/>
            <person name="Zhou Y.K."/>
            <person name="Han B.P."/>
            <person name="Song L.R."/>
            <person name="Shu W.S."/>
        </authorList>
    </citation>
    <scope>NUCLEOTIDE SEQUENCE [LARGE SCALE GENOMIC DNA]</scope>
    <source>
        <strain evidence="2 3">FACHB-248</strain>
    </source>
</reference>
<evidence type="ECO:0000256" key="1">
    <source>
        <dbReference type="SAM" id="MobiDB-lite"/>
    </source>
</evidence>
<organism evidence="2 3">
    <name type="scientific">Scytonema hofmannii FACHB-248</name>
    <dbReference type="NCBI Taxonomy" id="1842502"/>
    <lineage>
        <taxon>Bacteria</taxon>
        <taxon>Bacillati</taxon>
        <taxon>Cyanobacteriota</taxon>
        <taxon>Cyanophyceae</taxon>
        <taxon>Nostocales</taxon>
        <taxon>Scytonemataceae</taxon>
        <taxon>Scytonema</taxon>
    </lineage>
</organism>